<organism evidence="7 8">
    <name type="scientific">Pontiella sulfatireligans</name>
    <dbReference type="NCBI Taxonomy" id="2750658"/>
    <lineage>
        <taxon>Bacteria</taxon>
        <taxon>Pseudomonadati</taxon>
        <taxon>Kiritimatiellota</taxon>
        <taxon>Kiritimatiellia</taxon>
        <taxon>Kiritimatiellales</taxon>
        <taxon>Pontiellaceae</taxon>
        <taxon>Pontiella</taxon>
    </lineage>
</organism>
<dbReference type="InterPro" id="IPR000917">
    <property type="entry name" value="Sulfatase_N"/>
</dbReference>
<protein>
    <submittedName>
        <fullName evidence="7">Arylsulfatase</fullName>
    </submittedName>
</protein>
<dbReference type="PROSITE" id="PS00523">
    <property type="entry name" value="SULFATASE_1"/>
    <property type="match status" value="1"/>
</dbReference>
<dbReference type="PANTHER" id="PTHR43108">
    <property type="entry name" value="N-ACETYLGLUCOSAMINE-6-SULFATASE FAMILY MEMBER"/>
    <property type="match status" value="1"/>
</dbReference>
<evidence type="ECO:0000313" key="7">
    <source>
        <dbReference type="EMBL" id="VGO18833.1"/>
    </source>
</evidence>
<keyword evidence="2" id="KW-0732">Signal</keyword>
<evidence type="ECO:0000256" key="4">
    <source>
        <dbReference type="ARBA" id="ARBA00023180"/>
    </source>
</evidence>
<dbReference type="SUPFAM" id="SSF53649">
    <property type="entry name" value="Alkaline phosphatase-like"/>
    <property type="match status" value="1"/>
</dbReference>
<sequence>MNRKIIIAVLATVSVVACTQAEKPNILFVMCDDHATAAVGTYGGRLANLNPTPNLDRLAGKGMVFENVYCVNSICTPSRASIMTGQYSNRNGVLDLYSSLPAEKSYLSREMQRAGYATAVVGKWHLKEDPAYFDYFAVLPGQGEYHDPILHVSEGGTPELIRFDSTLSKTIPVIHKKGHSSDVVTDVSLEWLENGRDKSKPFFLMHHFKAPHDLFEYAKRYENYLADVEIPEPVNLYDQPGPYFGSVATRGNNFGSSVSGRTKKGYARKWAKDIAKMTDGKTLTEKEKTHEAYQLYLKKYLRCVKGIDDNLQRILDYLGKNNLMDNTVIVYTSDQGMCLGEHDFIDKRWMYEESIHMPFIVHYPPLVKKGARNDWLLNNTDFTPTLLELAGVERPDYMQGHSVVGALKGQAEPKDWRTATYYRYWMHMAHHRNPAHFGIRTKRYKLIFFYGTDYTDIYKGKSVTKYGGNRFAPDTPVAWELYDLDRDPNEMHNRYADPEYKEIIQTLKGELATQRLDLGDTDKVYPRIRKIVQENWNL</sequence>
<evidence type="ECO:0000256" key="2">
    <source>
        <dbReference type="ARBA" id="ARBA00022729"/>
    </source>
</evidence>
<dbReference type="GO" id="GO:0016787">
    <property type="term" value="F:hydrolase activity"/>
    <property type="evidence" value="ECO:0007669"/>
    <property type="project" value="UniProtKB-KW"/>
</dbReference>
<dbReference type="AlphaFoldDB" id="A0A6C2UG35"/>
<feature type="domain" description="Sulfatase N-terminal" evidence="5">
    <location>
        <begin position="24"/>
        <end position="392"/>
    </location>
</feature>
<evidence type="ECO:0000259" key="5">
    <source>
        <dbReference type="Pfam" id="PF00884"/>
    </source>
</evidence>
<name>A0A6C2UG35_9BACT</name>
<evidence type="ECO:0000259" key="6">
    <source>
        <dbReference type="Pfam" id="PF16347"/>
    </source>
</evidence>
<evidence type="ECO:0000256" key="3">
    <source>
        <dbReference type="ARBA" id="ARBA00022801"/>
    </source>
</evidence>
<dbReference type="Gene3D" id="3.40.720.10">
    <property type="entry name" value="Alkaline Phosphatase, subunit A"/>
    <property type="match status" value="1"/>
</dbReference>
<dbReference type="Pfam" id="PF16347">
    <property type="entry name" value="SGSH_C"/>
    <property type="match status" value="1"/>
</dbReference>
<dbReference type="RefSeq" id="WP_136060285.1">
    <property type="nucleotide sequence ID" value="NZ_CAAHFH010000001.1"/>
</dbReference>
<dbReference type="Proteomes" id="UP000346198">
    <property type="component" value="Unassembled WGS sequence"/>
</dbReference>
<dbReference type="InterPro" id="IPR017850">
    <property type="entry name" value="Alkaline_phosphatase_core_sf"/>
</dbReference>
<dbReference type="PANTHER" id="PTHR43108:SF6">
    <property type="entry name" value="N-SULPHOGLUCOSAMINE SULPHOHYDROLASE"/>
    <property type="match status" value="1"/>
</dbReference>
<evidence type="ECO:0000256" key="1">
    <source>
        <dbReference type="ARBA" id="ARBA00008779"/>
    </source>
</evidence>
<evidence type="ECO:0000313" key="8">
    <source>
        <dbReference type="Proteomes" id="UP000346198"/>
    </source>
</evidence>
<dbReference type="EMBL" id="CAAHFH010000001">
    <property type="protein sequence ID" value="VGO18833.1"/>
    <property type="molecule type" value="Genomic_DNA"/>
</dbReference>
<keyword evidence="3" id="KW-0378">Hydrolase</keyword>
<dbReference type="InterPro" id="IPR024607">
    <property type="entry name" value="Sulfatase_CS"/>
</dbReference>
<dbReference type="PROSITE" id="PS00149">
    <property type="entry name" value="SULFATASE_2"/>
    <property type="match status" value="1"/>
</dbReference>
<reference evidence="7 8" key="1">
    <citation type="submission" date="2019-04" db="EMBL/GenBank/DDBJ databases">
        <authorList>
            <person name="Van Vliet M D."/>
        </authorList>
    </citation>
    <scope>NUCLEOTIDE SEQUENCE [LARGE SCALE GENOMIC DNA]</scope>
    <source>
        <strain evidence="7 8">F21</strain>
    </source>
</reference>
<comment type="similarity">
    <text evidence="1">Belongs to the sulfatase family.</text>
</comment>
<keyword evidence="8" id="KW-1185">Reference proteome</keyword>
<feature type="domain" description="N-sulphoglucosamine sulphohydrolase C-terminal" evidence="6">
    <location>
        <begin position="477"/>
        <end position="515"/>
    </location>
</feature>
<accession>A0A6C2UG35</accession>
<dbReference type="CDD" id="cd16031">
    <property type="entry name" value="G6S_like"/>
    <property type="match status" value="1"/>
</dbReference>
<gene>
    <name evidence="7" type="primary">atsA_95</name>
    <name evidence="7" type="ORF">SCARR_00886</name>
</gene>
<proteinExistence type="inferred from homology"/>
<dbReference type="PROSITE" id="PS51257">
    <property type="entry name" value="PROKAR_LIPOPROTEIN"/>
    <property type="match status" value="1"/>
</dbReference>
<keyword evidence="4" id="KW-0325">Glycoprotein</keyword>
<dbReference type="Pfam" id="PF00884">
    <property type="entry name" value="Sulfatase"/>
    <property type="match status" value="1"/>
</dbReference>
<dbReference type="InterPro" id="IPR032506">
    <property type="entry name" value="SGSH_C"/>
</dbReference>